<dbReference type="InterPro" id="IPR011701">
    <property type="entry name" value="MFS"/>
</dbReference>
<organism evidence="7 8">
    <name type="scientific">Colletotrichum fioriniae PJ7</name>
    <dbReference type="NCBI Taxonomy" id="1445577"/>
    <lineage>
        <taxon>Eukaryota</taxon>
        <taxon>Fungi</taxon>
        <taxon>Dikarya</taxon>
        <taxon>Ascomycota</taxon>
        <taxon>Pezizomycotina</taxon>
        <taxon>Sordariomycetes</taxon>
        <taxon>Hypocreomycetidae</taxon>
        <taxon>Glomerellales</taxon>
        <taxon>Glomerellaceae</taxon>
        <taxon>Colletotrichum</taxon>
        <taxon>Colletotrichum acutatum species complex</taxon>
    </lineage>
</organism>
<dbReference type="PANTHER" id="PTHR10924:SF6">
    <property type="entry name" value="SOLUTE CARRIER FAMILY 49 MEMBER A3"/>
    <property type="match status" value="1"/>
</dbReference>
<dbReference type="PANTHER" id="PTHR10924">
    <property type="entry name" value="MAJOR FACILITATOR SUPERFAMILY PROTEIN-RELATED"/>
    <property type="match status" value="1"/>
</dbReference>
<feature type="region of interest" description="Disordered" evidence="5">
    <location>
        <begin position="128"/>
        <end position="148"/>
    </location>
</feature>
<evidence type="ECO:0000256" key="3">
    <source>
        <dbReference type="ARBA" id="ARBA00022989"/>
    </source>
</evidence>
<dbReference type="HOGENOM" id="CLU_023132_2_1_1"/>
<feature type="transmembrane region" description="Helical" evidence="6">
    <location>
        <begin position="578"/>
        <end position="598"/>
    </location>
</feature>
<feature type="transmembrane region" description="Helical" evidence="6">
    <location>
        <begin position="198"/>
        <end position="216"/>
    </location>
</feature>
<dbReference type="Proteomes" id="UP000020467">
    <property type="component" value="Unassembled WGS sequence"/>
</dbReference>
<name>A0A010SAW2_9PEZI</name>
<feature type="transmembrane region" description="Helical" evidence="6">
    <location>
        <begin position="450"/>
        <end position="470"/>
    </location>
</feature>
<comment type="subcellular location">
    <subcellularLocation>
        <location evidence="1">Membrane</location>
        <topology evidence="1">Multi-pass membrane protein</topology>
    </subcellularLocation>
</comment>
<keyword evidence="3 6" id="KW-1133">Transmembrane helix</keyword>
<dbReference type="KEGG" id="cfj:CFIO01_13742"/>
<reference evidence="7 8" key="1">
    <citation type="submission" date="2014-02" db="EMBL/GenBank/DDBJ databases">
        <title>The genome sequence of Colletotrichum fioriniae PJ7.</title>
        <authorList>
            <person name="Baroncelli R."/>
            <person name="Thon M.R."/>
        </authorList>
    </citation>
    <scope>NUCLEOTIDE SEQUENCE [LARGE SCALE GENOMIC DNA]</scope>
    <source>
        <strain evidence="7 8">PJ7</strain>
    </source>
</reference>
<feature type="transmembrane region" description="Helical" evidence="6">
    <location>
        <begin position="366"/>
        <end position="390"/>
    </location>
</feature>
<dbReference type="InterPro" id="IPR036259">
    <property type="entry name" value="MFS_trans_sf"/>
</dbReference>
<evidence type="ECO:0000256" key="4">
    <source>
        <dbReference type="ARBA" id="ARBA00023136"/>
    </source>
</evidence>
<comment type="caution">
    <text evidence="7">The sequence shown here is derived from an EMBL/GenBank/DDBJ whole genome shotgun (WGS) entry which is preliminary data.</text>
</comment>
<evidence type="ECO:0000256" key="2">
    <source>
        <dbReference type="ARBA" id="ARBA00022692"/>
    </source>
</evidence>
<feature type="transmembrane region" description="Helical" evidence="6">
    <location>
        <begin position="482"/>
        <end position="498"/>
    </location>
</feature>
<evidence type="ECO:0000313" key="8">
    <source>
        <dbReference type="Proteomes" id="UP000020467"/>
    </source>
</evidence>
<feature type="transmembrane region" description="Helical" evidence="6">
    <location>
        <begin position="294"/>
        <end position="313"/>
    </location>
</feature>
<dbReference type="STRING" id="1445577.A0A010SAW2"/>
<keyword evidence="4 6" id="KW-0472">Membrane</keyword>
<dbReference type="SUPFAM" id="SSF103473">
    <property type="entry name" value="MFS general substrate transporter"/>
    <property type="match status" value="1"/>
</dbReference>
<keyword evidence="2 6" id="KW-0812">Transmembrane</keyword>
<dbReference type="Pfam" id="PF07690">
    <property type="entry name" value="MFS_1"/>
    <property type="match status" value="1"/>
</dbReference>
<evidence type="ECO:0000256" key="5">
    <source>
        <dbReference type="SAM" id="MobiDB-lite"/>
    </source>
</evidence>
<feature type="region of interest" description="Disordered" evidence="5">
    <location>
        <begin position="51"/>
        <end position="113"/>
    </location>
</feature>
<dbReference type="InterPro" id="IPR049680">
    <property type="entry name" value="FLVCR1-2_SLC49-like"/>
</dbReference>
<sequence length="622" mass="66413">VPGSGGSAHSPAVSEETCDNPRTRHPLKIGLPSAQKFWPVGARAHYKVKTLGTPDNHTHKMHFSRHQKGENDPSVNNSTPPTNDTTNNITTTTTTTPAHTGVNENEKTAANPDSATVAALEPSVNTAAAPTAMPNHAHPGSGFGKLGDEEYNLRDVDSRSRDNDITGVGGVAHGGIDGDNNSVLEGTAVEYRTYKRRWFGLAQLTLLNIIVSWDWLTFAPVASNAATYYRVSESAINWLSTAFLFAFVAIFPLTIRILHMGPKPSFITAAALILVGNWIRFAGSHSRSPTGGNYGVVMFGQILTGLAQPFVLAAPTRYSDLWFTNRGRVAATALTSLANPLGAALGQLIVPFWVANPQDMSPGVLYVAIISTVASLPAFFIPAAPPTPVAPSSRTLKLGIRDSLSIVSRSLELWLILLPYAFYVGFFNSISSLLNQMMGPYGFTDEEAGIAGALLIVVGLVASAITSPILDRTKKFIPAIKVAVPVIGLCYLVFIWMPETRNIAGPYVVLAVLGAASFSLVPVALELLIELSHPVSPEVTSTIAWAGGQLLGAIFIIISDALQADDKANPPKNMKNALVFQAVVALVIVPLPLCLGLFGRSDRVSLRRVRSDEQSTRQATNP</sequence>
<feature type="transmembrane region" description="Helical" evidence="6">
    <location>
        <begin position="334"/>
        <end position="354"/>
    </location>
</feature>
<accession>A0A010SAW2</accession>
<gene>
    <name evidence="7" type="ORF">CFIO01_13742</name>
</gene>
<feature type="non-terminal residue" evidence="7">
    <location>
        <position position="1"/>
    </location>
</feature>
<feature type="transmembrane region" description="Helical" evidence="6">
    <location>
        <begin position="539"/>
        <end position="558"/>
    </location>
</feature>
<evidence type="ECO:0000313" key="7">
    <source>
        <dbReference type="EMBL" id="EXF81878.1"/>
    </source>
</evidence>
<feature type="transmembrane region" description="Helical" evidence="6">
    <location>
        <begin position="411"/>
        <end position="430"/>
    </location>
</feature>
<dbReference type="GO" id="GO:0022857">
    <property type="term" value="F:transmembrane transporter activity"/>
    <property type="evidence" value="ECO:0007669"/>
    <property type="project" value="InterPro"/>
</dbReference>
<feature type="region of interest" description="Disordered" evidence="5">
    <location>
        <begin position="1"/>
        <end position="28"/>
    </location>
</feature>
<protein>
    <submittedName>
        <fullName evidence="7">Major facilitator superfamily transporter</fullName>
    </submittedName>
</protein>
<feature type="compositionally biased region" description="Low complexity" evidence="5">
    <location>
        <begin position="72"/>
        <end position="97"/>
    </location>
</feature>
<dbReference type="Gene3D" id="1.20.1250.20">
    <property type="entry name" value="MFS general substrate transporter like domains"/>
    <property type="match status" value="2"/>
</dbReference>
<evidence type="ECO:0000256" key="6">
    <source>
        <dbReference type="SAM" id="Phobius"/>
    </source>
</evidence>
<dbReference type="OrthoDB" id="422206at2759"/>
<feature type="transmembrane region" description="Helical" evidence="6">
    <location>
        <begin position="236"/>
        <end position="258"/>
    </location>
</feature>
<dbReference type="GO" id="GO:0016020">
    <property type="term" value="C:membrane"/>
    <property type="evidence" value="ECO:0007669"/>
    <property type="project" value="UniProtKB-SubCell"/>
</dbReference>
<keyword evidence="8" id="KW-1185">Reference proteome</keyword>
<dbReference type="EMBL" id="JARH01000345">
    <property type="protein sequence ID" value="EXF81878.1"/>
    <property type="molecule type" value="Genomic_DNA"/>
</dbReference>
<feature type="transmembrane region" description="Helical" evidence="6">
    <location>
        <begin position="504"/>
        <end position="527"/>
    </location>
</feature>
<evidence type="ECO:0000256" key="1">
    <source>
        <dbReference type="ARBA" id="ARBA00004141"/>
    </source>
</evidence>
<feature type="transmembrane region" description="Helical" evidence="6">
    <location>
        <begin position="265"/>
        <end position="282"/>
    </location>
</feature>
<dbReference type="AlphaFoldDB" id="A0A010SAW2"/>
<dbReference type="eggNOG" id="KOG2563">
    <property type="taxonomic scope" value="Eukaryota"/>
</dbReference>
<proteinExistence type="predicted"/>